<organism evidence="2 3">
    <name type="scientific">Prorocentrum cordatum</name>
    <dbReference type="NCBI Taxonomy" id="2364126"/>
    <lineage>
        <taxon>Eukaryota</taxon>
        <taxon>Sar</taxon>
        <taxon>Alveolata</taxon>
        <taxon>Dinophyceae</taxon>
        <taxon>Prorocentrales</taxon>
        <taxon>Prorocentraceae</taxon>
        <taxon>Prorocentrum</taxon>
    </lineage>
</organism>
<dbReference type="Proteomes" id="UP001189429">
    <property type="component" value="Unassembled WGS sequence"/>
</dbReference>
<name>A0ABN9Y3J0_9DINO</name>
<gene>
    <name evidence="2" type="ORF">PCOR1329_LOCUS81278</name>
</gene>
<evidence type="ECO:0000313" key="3">
    <source>
        <dbReference type="Proteomes" id="UP001189429"/>
    </source>
</evidence>
<accession>A0ABN9Y3J0</accession>
<proteinExistence type="predicted"/>
<feature type="signal peptide" evidence="1">
    <location>
        <begin position="1"/>
        <end position="20"/>
    </location>
</feature>
<evidence type="ECO:0000256" key="1">
    <source>
        <dbReference type="SAM" id="SignalP"/>
    </source>
</evidence>
<protein>
    <recommendedName>
        <fullName evidence="4">CHRD domain-containing protein</fullName>
    </recommendedName>
</protein>
<sequence length="735" mass="75260">MERIRTAVVAVLLWLVPCQGLSIHNCGGQSDGKPVAHPVAKPENMRKANAGSALSAMMGPYPGSSSGVSGVVSVTMSGGLLKVAYTLTGLDASLTSGGLHIHSGSGTDVCSDSSLPGGHYFATGFVDPWSTTWSKTAGSTTATGSFSVGASGYDTLAENEFHAVVAHGAGGARVGCGFLQYYGGLTSAIGEYPGTSSGVSGLFKVSVYTGLLEVSYTLEGLAASSTSGGLHIHSGSGTNVCSDASLPGGHYYAAGVTDPWFTTWSKSSGSTSASGTFIVGVSGHDTLAENYLHAVVVHASSGSRIGCGYLGTYTTLSSELAAAMGPYPGTSSSVGGVVSVTVLDSGLLRLAYYVDGLSASETSGGLHIHSGSGESVCSDASLPGGHYFKSGYGDPWFTTWSKTAGSTVAKGSFTVGASGYDTLAQNVNHAVVLHDASGARIGCGYAGAGNSLTAAMGSYPGTSSGVSGSVMVSVSMGLLHVTYTLTGLSSSDTSGGLHIHSGYGESVCSSSALPGGHYFAPGFTDPWFTVWKKTAGTTSASGSFTVRPSPGYDTLADNYLHAVVAHAGSGARIGCGVLGGSTASPFATGDPHLQNVHGEKFDLMKPGSHLLIQIPRKVSENTLLRVDGEAKRLGGQCTDMYFQELNITGAWAEAKQTGGFHYHAEKAQSKPRWEHFENVQLKVAQGRTQRGLRYLNLYVRDLTRTGYAVGGLLGDDDHTDAATPEDMGCVRQMAL</sequence>
<evidence type="ECO:0000313" key="2">
    <source>
        <dbReference type="EMBL" id="CAK0905637.1"/>
    </source>
</evidence>
<evidence type="ECO:0008006" key="4">
    <source>
        <dbReference type="Google" id="ProtNLM"/>
    </source>
</evidence>
<keyword evidence="1" id="KW-0732">Signal</keyword>
<reference evidence="2" key="1">
    <citation type="submission" date="2023-10" db="EMBL/GenBank/DDBJ databases">
        <authorList>
            <person name="Chen Y."/>
            <person name="Shah S."/>
            <person name="Dougan E. K."/>
            <person name="Thang M."/>
            <person name="Chan C."/>
        </authorList>
    </citation>
    <scope>NUCLEOTIDE SEQUENCE [LARGE SCALE GENOMIC DNA]</scope>
</reference>
<dbReference type="EMBL" id="CAUYUJ010021592">
    <property type="protein sequence ID" value="CAK0905637.1"/>
    <property type="molecule type" value="Genomic_DNA"/>
</dbReference>
<feature type="chain" id="PRO_5047317867" description="CHRD domain-containing protein" evidence="1">
    <location>
        <begin position="21"/>
        <end position="735"/>
    </location>
</feature>
<comment type="caution">
    <text evidence="2">The sequence shown here is derived from an EMBL/GenBank/DDBJ whole genome shotgun (WGS) entry which is preliminary data.</text>
</comment>
<keyword evidence="3" id="KW-1185">Reference proteome</keyword>